<gene>
    <name evidence="3" type="primary">Necator_chrV.g17467</name>
    <name evidence="3" type="ORF">RB195_012677</name>
</gene>
<dbReference type="EMBL" id="JAVFWL010000005">
    <property type="protein sequence ID" value="KAK6753225.1"/>
    <property type="molecule type" value="Genomic_DNA"/>
</dbReference>
<evidence type="ECO:0000256" key="2">
    <source>
        <dbReference type="SAM" id="MobiDB-lite"/>
    </source>
</evidence>
<feature type="coiled-coil region" evidence="1">
    <location>
        <begin position="316"/>
        <end position="476"/>
    </location>
</feature>
<accession>A0ABR1DT88</accession>
<feature type="region of interest" description="Disordered" evidence="2">
    <location>
        <begin position="482"/>
        <end position="513"/>
    </location>
</feature>
<feature type="coiled-coil region" evidence="1">
    <location>
        <begin position="184"/>
        <end position="246"/>
    </location>
</feature>
<name>A0ABR1DT88_NECAM</name>
<evidence type="ECO:0000313" key="4">
    <source>
        <dbReference type="Proteomes" id="UP001303046"/>
    </source>
</evidence>
<organism evidence="3 4">
    <name type="scientific">Necator americanus</name>
    <name type="common">Human hookworm</name>
    <dbReference type="NCBI Taxonomy" id="51031"/>
    <lineage>
        <taxon>Eukaryota</taxon>
        <taxon>Metazoa</taxon>
        <taxon>Ecdysozoa</taxon>
        <taxon>Nematoda</taxon>
        <taxon>Chromadorea</taxon>
        <taxon>Rhabditida</taxon>
        <taxon>Rhabditina</taxon>
        <taxon>Rhabditomorpha</taxon>
        <taxon>Strongyloidea</taxon>
        <taxon>Ancylostomatidae</taxon>
        <taxon>Bunostominae</taxon>
        <taxon>Necator</taxon>
    </lineage>
</organism>
<dbReference type="Proteomes" id="UP001303046">
    <property type="component" value="Unassembled WGS sequence"/>
</dbReference>
<protein>
    <submittedName>
        <fullName evidence="3">Uncharacterized protein</fullName>
    </submittedName>
</protein>
<keyword evidence="1" id="KW-0175">Coiled coil</keyword>
<keyword evidence="4" id="KW-1185">Reference proteome</keyword>
<sequence length="713" mass="80913">MATNIETEIERENDASLAMDREIQTLWQELAKYQMACTDDYTGEILDEESRQQYEENEARCASLSVSNDYIKGLLESSSSIYDTANCGVRTLSNTITQAAEEVQDYYRRVIEAKRRKEQALNTATECVTQHKEKLEVLRKRCLPSKDYSSGIEKLSTLLSSLKISENTSFTAMKDRLRSIGQLIQEKNSHADLLRRSLRELESKCEEADQLVNDRRNILKCQQDKIAEQKALLKSLEAQNIEGRKNVSQKRQALELLLRKSSKTEVSLRANEAEDYGRKLDEIRSHTAALKTRSSSESQAWKEEFCSKEDHLLSKIAQLELAQSAEEKELHTLKCQLEQLKENFKDHVEMIDRDKLAWDRTIEEQCEAQTQLDSEIAKFEEEITAAKANLVNSEEDGNVAEAILAVEHDLLAYMESYNEERRGIQEQRAKIMSKVNTAQNMVTALKTSIRRNEDEHQKLLSEIRNVQAQIEAFTNLRTPAKQVLTSEGGSRKTSGRRTSRRIEEVDSDNESPLSGVPFVEGLQSFSPATLSFKEMTKEKSMAQKKRNGNRRINIGEVKYTARKKLFYSRINLQRLAAKANRAVRNSAPSTTPTVTNRIIPPSDVEECVENRIQDEDNESVFESLLDLSGSEKSLPCDSLVAKRFPSDIFLNRSPSLGQNESCCSLDVSAICSGMDTDKEDADQSVWSVVPVKNQTNNSHLDTTAETDLDQSVW</sequence>
<comment type="caution">
    <text evidence="3">The sequence shown here is derived from an EMBL/GenBank/DDBJ whole genome shotgun (WGS) entry which is preliminary data.</text>
</comment>
<evidence type="ECO:0000313" key="3">
    <source>
        <dbReference type="EMBL" id="KAK6753225.1"/>
    </source>
</evidence>
<reference evidence="3 4" key="1">
    <citation type="submission" date="2023-08" db="EMBL/GenBank/DDBJ databases">
        <title>A Necator americanus chromosomal reference genome.</title>
        <authorList>
            <person name="Ilik V."/>
            <person name="Petrzelkova K.J."/>
            <person name="Pardy F."/>
            <person name="Fuh T."/>
            <person name="Niatou-Singa F.S."/>
            <person name="Gouil Q."/>
            <person name="Baker L."/>
            <person name="Ritchie M.E."/>
            <person name="Jex A.R."/>
            <person name="Gazzola D."/>
            <person name="Li H."/>
            <person name="Toshio Fujiwara R."/>
            <person name="Zhan B."/>
            <person name="Aroian R.V."/>
            <person name="Pafco B."/>
            <person name="Schwarz E.M."/>
        </authorList>
    </citation>
    <scope>NUCLEOTIDE SEQUENCE [LARGE SCALE GENOMIC DNA]</scope>
    <source>
        <strain evidence="3 4">Aroian</strain>
        <tissue evidence="3">Whole animal</tissue>
    </source>
</reference>
<feature type="coiled-coil region" evidence="1">
    <location>
        <begin position="96"/>
        <end position="123"/>
    </location>
</feature>
<evidence type="ECO:0000256" key="1">
    <source>
        <dbReference type="SAM" id="Coils"/>
    </source>
</evidence>
<proteinExistence type="predicted"/>